<reference evidence="1" key="1">
    <citation type="submission" date="2018-06" db="EMBL/GenBank/DDBJ databases">
        <authorList>
            <person name="Zhirakovskaya E."/>
        </authorList>
    </citation>
    <scope>NUCLEOTIDE SEQUENCE</scope>
</reference>
<organism evidence="1">
    <name type="scientific">hydrothermal vent metagenome</name>
    <dbReference type="NCBI Taxonomy" id="652676"/>
    <lineage>
        <taxon>unclassified sequences</taxon>
        <taxon>metagenomes</taxon>
        <taxon>ecological metagenomes</taxon>
    </lineage>
</organism>
<name>A0A3B0UMA7_9ZZZZ</name>
<sequence>MSRWHLGLKVPWQQGFNVTLFVAIDDGGEDSCDVVVESTPKRGAIALEP</sequence>
<protein>
    <submittedName>
        <fullName evidence="1">Uncharacterized protein</fullName>
    </submittedName>
</protein>
<accession>A0A3B0UMA7</accession>
<dbReference type="EMBL" id="UOEQ01000297">
    <property type="protein sequence ID" value="VAW20716.1"/>
    <property type="molecule type" value="Genomic_DNA"/>
</dbReference>
<dbReference type="AlphaFoldDB" id="A0A3B0UMA7"/>
<proteinExistence type="predicted"/>
<evidence type="ECO:0000313" key="1">
    <source>
        <dbReference type="EMBL" id="VAW20716.1"/>
    </source>
</evidence>
<gene>
    <name evidence="1" type="ORF">MNBD_ALPHA11-2022</name>
</gene>